<feature type="compositionally biased region" description="Basic and acidic residues" evidence="1">
    <location>
        <begin position="364"/>
        <end position="376"/>
    </location>
</feature>
<organism evidence="2 3">
    <name type="scientific">Chara braunii</name>
    <name type="common">Braun's stonewort</name>
    <dbReference type="NCBI Taxonomy" id="69332"/>
    <lineage>
        <taxon>Eukaryota</taxon>
        <taxon>Viridiplantae</taxon>
        <taxon>Streptophyta</taxon>
        <taxon>Charophyceae</taxon>
        <taxon>Charales</taxon>
        <taxon>Characeae</taxon>
        <taxon>Chara</taxon>
    </lineage>
</organism>
<dbReference type="AlphaFoldDB" id="A0A388KGF8"/>
<feature type="region of interest" description="Disordered" evidence="1">
    <location>
        <begin position="120"/>
        <end position="139"/>
    </location>
</feature>
<feature type="compositionally biased region" description="Low complexity" evidence="1">
    <location>
        <begin position="120"/>
        <end position="134"/>
    </location>
</feature>
<feature type="compositionally biased region" description="Acidic residues" evidence="1">
    <location>
        <begin position="338"/>
        <end position="347"/>
    </location>
</feature>
<comment type="caution">
    <text evidence="2">The sequence shown here is derived from an EMBL/GenBank/DDBJ whole genome shotgun (WGS) entry which is preliminary data.</text>
</comment>
<dbReference type="EMBL" id="BFEA01000110">
    <property type="protein sequence ID" value="GBG69098.1"/>
    <property type="molecule type" value="Genomic_DNA"/>
</dbReference>
<evidence type="ECO:0000313" key="3">
    <source>
        <dbReference type="Proteomes" id="UP000265515"/>
    </source>
</evidence>
<evidence type="ECO:0000313" key="2">
    <source>
        <dbReference type="EMBL" id="GBG69098.1"/>
    </source>
</evidence>
<reference evidence="2 3" key="1">
    <citation type="journal article" date="2018" name="Cell">
        <title>The Chara Genome: Secondary Complexity and Implications for Plant Terrestrialization.</title>
        <authorList>
            <person name="Nishiyama T."/>
            <person name="Sakayama H."/>
            <person name="Vries J.D."/>
            <person name="Buschmann H."/>
            <person name="Saint-Marcoux D."/>
            <person name="Ullrich K.K."/>
            <person name="Haas F.B."/>
            <person name="Vanderstraeten L."/>
            <person name="Becker D."/>
            <person name="Lang D."/>
            <person name="Vosolsobe S."/>
            <person name="Rombauts S."/>
            <person name="Wilhelmsson P.K.I."/>
            <person name="Janitza P."/>
            <person name="Kern R."/>
            <person name="Heyl A."/>
            <person name="Rumpler F."/>
            <person name="Villalobos L.I.A.C."/>
            <person name="Clay J.M."/>
            <person name="Skokan R."/>
            <person name="Toyoda A."/>
            <person name="Suzuki Y."/>
            <person name="Kagoshima H."/>
            <person name="Schijlen E."/>
            <person name="Tajeshwar N."/>
            <person name="Catarino B."/>
            <person name="Hetherington A.J."/>
            <person name="Saltykova A."/>
            <person name="Bonnot C."/>
            <person name="Breuninger H."/>
            <person name="Symeonidi A."/>
            <person name="Radhakrishnan G.V."/>
            <person name="Van Nieuwerburgh F."/>
            <person name="Deforce D."/>
            <person name="Chang C."/>
            <person name="Karol K.G."/>
            <person name="Hedrich R."/>
            <person name="Ulvskov P."/>
            <person name="Glockner G."/>
            <person name="Delwiche C.F."/>
            <person name="Petrasek J."/>
            <person name="Van de Peer Y."/>
            <person name="Friml J."/>
            <person name="Beilby M."/>
            <person name="Dolan L."/>
            <person name="Kohara Y."/>
            <person name="Sugano S."/>
            <person name="Fujiyama A."/>
            <person name="Delaux P.-M."/>
            <person name="Quint M."/>
            <person name="TheiBen G."/>
            <person name="Hagemann M."/>
            <person name="Harholt J."/>
            <person name="Dunand C."/>
            <person name="Zachgo S."/>
            <person name="Langdale J."/>
            <person name="Maumus F."/>
            <person name="Straeten D.V.D."/>
            <person name="Gould S.B."/>
            <person name="Rensing S.A."/>
        </authorList>
    </citation>
    <scope>NUCLEOTIDE SEQUENCE [LARGE SCALE GENOMIC DNA]</scope>
    <source>
        <strain evidence="2 3">S276</strain>
    </source>
</reference>
<keyword evidence="3" id="KW-1185">Reference proteome</keyword>
<proteinExistence type="predicted"/>
<feature type="region of interest" description="Disordered" evidence="1">
    <location>
        <begin position="327"/>
        <end position="382"/>
    </location>
</feature>
<gene>
    <name evidence="2" type="ORF">CBR_g3796</name>
</gene>
<protein>
    <submittedName>
        <fullName evidence="2">Uncharacterized protein</fullName>
    </submittedName>
</protein>
<dbReference type="Gramene" id="GBG69098">
    <property type="protein sequence ID" value="GBG69098"/>
    <property type="gene ID" value="CBR_g3796"/>
</dbReference>
<dbReference type="Proteomes" id="UP000265515">
    <property type="component" value="Unassembled WGS sequence"/>
</dbReference>
<feature type="compositionally biased region" description="Basic and acidic residues" evidence="1">
    <location>
        <begin position="434"/>
        <end position="445"/>
    </location>
</feature>
<sequence>MASAAKRSPAVQRGGMLSPTLAAYRNSGHWQEERIGREEGGEAALTRAQPEAAALRSKAQTGMDKAVGTDTFERRVFPPKEMLIEGKRHGSEDWHCLFKGWDVQSGEQILELFAIRSLWQSPSPSPSLSPSSQQTRDDVAEDSRFLHMNTIFGANSELQRVDGPFEIKFDDEGKELIHSYFPQNKLYVLPGRILLAGSYPLDSTRSQTTEVGGKVGVFEKEAALRVLGKDWRGGKEEGGGEKTKKGERESREEESASPPSAAAAASSTSGSSPSMAPPASDPPFVRQGLEVAIPRRDSRIGIVLQYINGKWTKVLFGRETKRHTRTEYVNPRVGSGLEEVEEEEEEEGERKEKEEGEEGSGHSQGEEREKAAREGKQNACSPWTCQDTETISIAEVGELPAYLREKAREELSLEPGFVLTRRTSYGLRTSQEATRGRNADDRNQHGGESMTDSPLGGRSMIEEPIKQERGGEGGGGGGGEGGGWRVVRLPDNVSVYSPVSYSLTETKPFDIVIEWALPEGTTSSAGLSSREVMSLTLSIGGNLKSQKFRVAYHLVPPS</sequence>
<name>A0A388KGF8_CHABU</name>
<feature type="compositionally biased region" description="Basic and acidic residues" evidence="1">
    <location>
        <begin position="229"/>
        <end position="254"/>
    </location>
</feature>
<feature type="region of interest" description="Disordered" evidence="1">
    <location>
        <begin position="428"/>
        <end position="458"/>
    </location>
</feature>
<evidence type="ECO:0000256" key="1">
    <source>
        <dbReference type="SAM" id="MobiDB-lite"/>
    </source>
</evidence>
<feature type="region of interest" description="Disordered" evidence="1">
    <location>
        <begin position="229"/>
        <end position="283"/>
    </location>
</feature>
<accession>A0A388KGF8</accession>
<feature type="compositionally biased region" description="Low complexity" evidence="1">
    <location>
        <begin position="256"/>
        <end position="274"/>
    </location>
</feature>